<feature type="region of interest" description="Disordered" evidence="2">
    <location>
        <begin position="69"/>
        <end position="199"/>
    </location>
</feature>
<feature type="compositionally biased region" description="Acidic residues" evidence="2">
    <location>
        <begin position="511"/>
        <end position="522"/>
    </location>
</feature>
<name>A0A0C3D7K5_OIDMZ</name>
<feature type="compositionally biased region" description="Low complexity" evidence="2">
    <location>
        <begin position="26"/>
        <end position="42"/>
    </location>
</feature>
<dbReference type="HOGENOM" id="CLU_015318_0_0_1"/>
<feature type="compositionally biased region" description="Basic and acidic residues" evidence="2">
    <location>
        <begin position="862"/>
        <end position="877"/>
    </location>
</feature>
<feature type="compositionally biased region" description="Basic residues" evidence="2">
    <location>
        <begin position="617"/>
        <end position="626"/>
    </location>
</feature>
<reference evidence="4" key="2">
    <citation type="submission" date="2015-01" db="EMBL/GenBank/DDBJ databases">
        <title>Evolutionary Origins and Diversification of the Mycorrhizal Mutualists.</title>
        <authorList>
            <consortium name="DOE Joint Genome Institute"/>
            <consortium name="Mycorrhizal Genomics Consortium"/>
            <person name="Kohler A."/>
            <person name="Kuo A."/>
            <person name="Nagy L.G."/>
            <person name="Floudas D."/>
            <person name="Copeland A."/>
            <person name="Barry K.W."/>
            <person name="Cichocki N."/>
            <person name="Veneault-Fourrey C."/>
            <person name="LaButti K."/>
            <person name="Lindquist E.A."/>
            <person name="Lipzen A."/>
            <person name="Lundell T."/>
            <person name="Morin E."/>
            <person name="Murat C."/>
            <person name="Riley R."/>
            <person name="Ohm R."/>
            <person name="Sun H."/>
            <person name="Tunlid A."/>
            <person name="Henrissat B."/>
            <person name="Grigoriev I.V."/>
            <person name="Hibbett D.S."/>
            <person name="Martin F."/>
        </authorList>
    </citation>
    <scope>NUCLEOTIDE SEQUENCE [LARGE SCALE GENOMIC DNA]</scope>
    <source>
        <strain evidence="4">Zn</strain>
    </source>
</reference>
<evidence type="ECO:0000256" key="1">
    <source>
        <dbReference type="SAM" id="Coils"/>
    </source>
</evidence>
<feature type="compositionally biased region" description="Acidic residues" evidence="2">
    <location>
        <begin position="140"/>
        <end position="156"/>
    </location>
</feature>
<protein>
    <submittedName>
        <fullName evidence="3">Uncharacterized protein</fullName>
    </submittedName>
</protein>
<evidence type="ECO:0000313" key="3">
    <source>
        <dbReference type="EMBL" id="KIM97892.1"/>
    </source>
</evidence>
<feature type="compositionally biased region" description="Polar residues" evidence="2">
    <location>
        <begin position="483"/>
        <end position="493"/>
    </location>
</feature>
<dbReference type="PANTHER" id="PTHR48125">
    <property type="entry name" value="LP07818P1"/>
    <property type="match status" value="1"/>
</dbReference>
<feature type="region of interest" description="Disordered" evidence="2">
    <location>
        <begin position="691"/>
        <end position="898"/>
    </location>
</feature>
<feature type="compositionally biased region" description="Polar residues" evidence="2">
    <location>
        <begin position="16"/>
        <end position="25"/>
    </location>
</feature>
<keyword evidence="4" id="KW-1185">Reference proteome</keyword>
<organism evidence="3 4">
    <name type="scientific">Oidiodendron maius (strain Zn)</name>
    <dbReference type="NCBI Taxonomy" id="913774"/>
    <lineage>
        <taxon>Eukaryota</taxon>
        <taxon>Fungi</taxon>
        <taxon>Dikarya</taxon>
        <taxon>Ascomycota</taxon>
        <taxon>Pezizomycotina</taxon>
        <taxon>Leotiomycetes</taxon>
        <taxon>Leotiomycetes incertae sedis</taxon>
        <taxon>Myxotrichaceae</taxon>
        <taxon>Oidiodendron</taxon>
    </lineage>
</organism>
<feature type="compositionally biased region" description="Basic residues" evidence="2">
    <location>
        <begin position="642"/>
        <end position="653"/>
    </location>
</feature>
<sequence length="1041" mass="113718">MARKKTTPITAHPSLPLQSQSILQMSSTETSFNTSTSSSSASPLICPSCRLKVPNDSTEELENHVQYHCPSRNANDSASNGITVTPRASQFRKRRDRMSLGMQATRDGTPLHSDASDAEDESPAEGPDASIRPYLKQELESYDQGDITEDVSPDGDAEAKELEVGEAVEEDAQSATAEEVLEIPKSSQPVEPSDINQEPSVDTEILDIASETVILEEPTPLRTPSPAPSPAPCAAPSPTPSPARQANVKTSSVLISTGKKYQFPKFTPVEVFENYIQNPGELTYKELYHKASKIAEVLIAYQDEYDGIDQEIIQYEAVIKAEARRAVEDAKEEADRNLELEDMARDELQEKYHDKLLLKQRDWQIFLTGLASKRSTNAETLRHLNSLRNPVFMDAVKKRRNRTAPRAARRLQDEPVPEYKLTKEEHDFEKRKLGRLLDPVRFEDVKMADVYGFEYSAHPSHHGNQPLDRMTRQPQKYQRKSGDSNGISGSAPSSAGRLRAQRTKTKRLYDVDDSATSDGDEEVPAKRARRPKVFEDGATASPRVSPQNFGIIPAAKRTFPSGKRVGRPPKAYSQSKLQAVQTVQELPELAPDIQGAQLGEYTAEPVLASPTELTAVKRKHPGGRPRKILEQPLNAPVDTPKPRNKGGRPRKNRTRETTPSQGGTVQVSAIKDELGSAANIIQLGEADDVMQSTEVDEASRVNSPATSRPTTSSSSDTASSFGGGNARRSARASTRTKTLAREQSTRSMDDDMMANVDNPILSSASSSRDKRKRGTGTADTEPSPIIVEAPFQFDEPTPKRRRTKAPKAEASEELAAEMGQRRKRKSGATHGESVAKRPKKSILDSADAGDDYDGELPLSPLARKELAAKKAQSEKSKKLSISTKARWASGGMAKAQETRRANLAIKKAAKEAAAAAAAAAASGSPSSNLVPIQPAPFVPFAAPAEPDPTSPRQQKAPRQKTPPIEGGRPPSTRVKKPTRIAAGLDDVVDDFDDELDEDFPSEYDRYQALTSAGSPGLGKRVRRPLVDLSAMMGETSDEDYY</sequence>
<feature type="compositionally biased region" description="Polar residues" evidence="2">
    <location>
        <begin position="185"/>
        <end position="199"/>
    </location>
</feature>
<feature type="compositionally biased region" description="Basic and acidic residues" evidence="2">
    <location>
        <begin position="739"/>
        <end position="749"/>
    </location>
</feature>
<feature type="region of interest" description="Disordered" evidence="2">
    <location>
        <begin position="1"/>
        <end position="47"/>
    </location>
</feature>
<dbReference type="OrthoDB" id="3538351at2759"/>
<accession>A0A0C3D7K5</accession>
<gene>
    <name evidence="3" type="ORF">OIDMADRAFT_182246</name>
</gene>
<feature type="region of interest" description="Disordered" evidence="2">
    <location>
        <begin position="912"/>
        <end position="998"/>
    </location>
</feature>
<feature type="region of interest" description="Disordered" evidence="2">
    <location>
        <begin position="617"/>
        <end position="666"/>
    </location>
</feature>
<feature type="region of interest" description="Disordered" evidence="2">
    <location>
        <begin position="457"/>
        <end position="547"/>
    </location>
</feature>
<evidence type="ECO:0000313" key="4">
    <source>
        <dbReference type="Proteomes" id="UP000054321"/>
    </source>
</evidence>
<reference evidence="3 4" key="1">
    <citation type="submission" date="2014-04" db="EMBL/GenBank/DDBJ databases">
        <authorList>
            <consortium name="DOE Joint Genome Institute"/>
            <person name="Kuo A."/>
            <person name="Martino E."/>
            <person name="Perotto S."/>
            <person name="Kohler A."/>
            <person name="Nagy L.G."/>
            <person name="Floudas D."/>
            <person name="Copeland A."/>
            <person name="Barry K.W."/>
            <person name="Cichocki N."/>
            <person name="Veneault-Fourrey C."/>
            <person name="LaButti K."/>
            <person name="Lindquist E.A."/>
            <person name="Lipzen A."/>
            <person name="Lundell T."/>
            <person name="Morin E."/>
            <person name="Murat C."/>
            <person name="Sun H."/>
            <person name="Tunlid A."/>
            <person name="Henrissat B."/>
            <person name="Grigoriev I.V."/>
            <person name="Hibbett D.S."/>
            <person name="Martin F."/>
            <person name="Nordberg H.P."/>
            <person name="Cantor M.N."/>
            <person name="Hua S.X."/>
        </authorList>
    </citation>
    <scope>NUCLEOTIDE SEQUENCE [LARGE SCALE GENOMIC DNA]</scope>
    <source>
        <strain evidence="3 4">Zn</strain>
    </source>
</reference>
<dbReference type="Proteomes" id="UP000054321">
    <property type="component" value="Unassembled WGS sequence"/>
</dbReference>
<dbReference type="EMBL" id="KN832881">
    <property type="protein sequence ID" value="KIM97892.1"/>
    <property type="molecule type" value="Genomic_DNA"/>
</dbReference>
<feature type="region of interest" description="Disordered" evidence="2">
    <location>
        <begin position="219"/>
        <end position="249"/>
    </location>
</feature>
<feature type="compositionally biased region" description="Acidic residues" evidence="2">
    <location>
        <begin position="986"/>
        <end position="998"/>
    </location>
</feature>
<proteinExistence type="predicted"/>
<evidence type="ECO:0000256" key="2">
    <source>
        <dbReference type="SAM" id="MobiDB-lite"/>
    </source>
</evidence>
<feature type="compositionally biased region" description="Low complexity" evidence="2">
    <location>
        <begin position="703"/>
        <end position="720"/>
    </location>
</feature>
<dbReference type="InParanoid" id="A0A0C3D7K5"/>
<feature type="compositionally biased region" description="Polar residues" evidence="2">
    <location>
        <begin position="657"/>
        <end position="666"/>
    </location>
</feature>
<feature type="compositionally biased region" description="Pro residues" evidence="2">
    <location>
        <begin position="221"/>
        <end position="241"/>
    </location>
</feature>
<dbReference type="PANTHER" id="PTHR48125:SF10">
    <property type="entry name" value="OS12G0136300 PROTEIN"/>
    <property type="match status" value="1"/>
</dbReference>
<keyword evidence="1" id="KW-0175">Coiled coil</keyword>
<feature type="compositionally biased region" description="Polar residues" evidence="2">
    <location>
        <begin position="72"/>
        <end position="88"/>
    </location>
</feature>
<dbReference type="AlphaFoldDB" id="A0A0C3D7K5"/>
<feature type="compositionally biased region" description="Low complexity" evidence="2">
    <location>
        <begin position="912"/>
        <end position="921"/>
    </location>
</feature>
<feature type="coiled-coil region" evidence="1">
    <location>
        <begin position="320"/>
        <end position="351"/>
    </location>
</feature>